<dbReference type="SUPFAM" id="SSF52540">
    <property type="entry name" value="P-loop containing nucleoside triphosphate hydrolases"/>
    <property type="match status" value="1"/>
</dbReference>
<evidence type="ECO:0000259" key="2">
    <source>
        <dbReference type="Pfam" id="PF10412"/>
    </source>
</evidence>
<name>A0ABS3LNW1_9PROT</name>
<feature type="region of interest" description="Disordered" evidence="1">
    <location>
        <begin position="1"/>
        <end position="20"/>
    </location>
</feature>
<protein>
    <submittedName>
        <fullName evidence="4">Type IV secretory system conjugative DNA transfer family protein</fullName>
    </submittedName>
</protein>
<dbReference type="PANTHER" id="PTHR30121">
    <property type="entry name" value="UNCHARACTERIZED PROTEIN YJGR-RELATED"/>
    <property type="match status" value="1"/>
</dbReference>
<dbReference type="InterPro" id="IPR051162">
    <property type="entry name" value="T4SS_component"/>
</dbReference>
<dbReference type="EMBL" id="JAFVMG010000013">
    <property type="protein sequence ID" value="MBO1329061.1"/>
    <property type="molecule type" value="Genomic_DNA"/>
</dbReference>
<dbReference type="Pfam" id="PF12696">
    <property type="entry name" value="TraG-D_C"/>
    <property type="match status" value="1"/>
</dbReference>
<comment type="caution">
    <text evidence="4">The sequence shown here is derived from an EMBL/GenBank/DDBJ whole genome shotgun (WGS) entry which is preliminary data.</text>
</comment>
<dbReference type="CDD" id="cd01127">
    <property type="entry name" value="TrwB_TraG_TraD_VirD4"/>
    <property type="match status" value="1"/>
</dbReference>
<dbReference type="PANTHER" id="PTHR30121:SF6">
    <property type="entry name" value="SLR6007 PROTEIN"/>
    <property type="match status" value="1"/>
</dbReference>
<dbReference type="InterPro" id="IPR032689">
    <property type="entry name" value="TraG-D_C"/>
</dbReference>
<dbReference type="Proteomes" id="UP000664399">
    <property type="component" value="Unassembled WGS sequence"/>
</dbReference>
<dbReference type="Pfam" id="PF10412">
    <property type="entry name" value="TrwB_AAD_bind"/>
    <property type="match status" value="1"/>
</dbReference>
<gene>
    <name evidence="4" type="ORF">J2D75_11325</name>
</gene>
<evidence type="ECO:0000256" key="1">
    <source>
        <dbReference type="SAM" id="MobiDB-lite"/>
    </source>
</evidence>
<feature type="domain" description="TraD/TraG TraM recognition site" evidence="3">
    <location>
        <begin position="453"/>
        <end position="530"/>
    </location>
</feature>
<sequence length="750" mass="82823">MAKLRRRIDGPQDHHEQRDGIAYRDTRTLGTRILEALSTPLSAAPFVGLAGLAIACPALTTLLVPPALAYTAFVLTRPVIMPLRLPANSKRKDYGNPVPDPKRVGVDKPDKARGDWLLGWDEVSGQQIWVSGSDMTMHGLLPGATGSGKTQFIYSLLASALAQGTGFTIVDGKGSNNLVFSLHALQESWGASANMRVLNFQVASGDKKSHTWNPFSTVNAEGMAELLQTLFLPNDKTAGGNPEYFRNRANDLMRGISPIFVWMRDHLGIPATTATMRVNFSNIQVLIDLAGEQDDTNASRRFQYYNMRARKIESMPLPDDFPEELLKPVRDYIEDTGGYSRDAGAVSSQDKVREQHSYVVGGFGKTFTMMMSTYGHIFNCDVPDVELTDVIFNRRNLIVLLPSLENDPDTNAAIGRTFITAQRYALAAALGASIEGNYIDLVKYRPSAARTPYLMLYDEGNHFVTRGLDTMMAQGRELNISIWLSFQEVGSLYDTLGRDRTVPLLGNPKLKIFMQLEDPGPTREWVEQAGGTMQVGVLSGYENTEIIGDYTTQARADIREVKRISWNDIQALRQGQAIIMFRGKRLYTRLFYAGVEPKGTNRLYAPLPVSRRSTSLSAAKALSNPEDQAVVDALIKGTDIVNPEKLPALPGPMGEIYNRMAVVLQNPDNTHDRELLFGDPLPPSDYVPFRALFRDMAEPVTRPATASGGLINPHIDRTLFETMVRFEMRAGATEADARKSVASALNQVAV</sequence>
<dbReference type="InterPro" id="IPR027417">
    <property type="entry name" value="P-loop_NTPase"/>
</dbReference>
<evidence type="ECO:0000313" key="5">
    <source>
        <dbReference type="Proteomes" id="UP000664399"/>
    </source>
</evidence>
<keyword evidence="5" id="KW-1185">Reference proteome</keyword>
<evidence type="ECO:0000313" key="4">
    <source>
        <dbReference type="EMBL" id="MBO1329061.1"/>
    </source>
</evidence>
<proteinExistence type="predicted"/>
<feature type="compositionally biased region" description="Basic and acidic residues" evidence="1">
    <location>
        <begin position="7"/>
        <end position="20"/>
    </location>
</feature>
<reference evidence="4 5" key="1">
    <citation type="submission" date="2021-03" db="EMBL/GenBank/DDBJ databases">
        <title>The complete genome sequence of Acetobacter suratthaniensis TBRC 1719.</title>
        <authorList>
            <person name="Charoenyingcharoen P."/>
            <person name="Yukphan P."/>
        </authorList>
    </citation>
    <scope>NUCLEOTIDE SEQUENCE [LARGE SCALE GENOMIC DNA]</scope>
    <source>
        <strain evidence="4 5">TBRC 1719</strain>
    </source>
</reference>
<evidence type="ECO:0000259" key="3">
    <source>
        <dbReference type="Pfam" id="PF12696"/>
    </source>
</evidence>
<dbReference type="RefSeq" id="WP_207854935.1">
    <property type="nucleotide sequence ID" value="NZ_JAFVMG010000013.1"/>
</dbReference>
<feature type="domain" description="Type IV secretion system coupling protein TraD DNA-binding" evidence="2">
    <location>
        <begin position="136"/>
        <end position="254"/>
    </location>
</feature>
<dbReference type="InterPro" id="IPR019476">
    <property type="entry name" value="T4SS_TraD_DNA-bd"/>
</dbReference>
<dbReference type="Gene3D" id="3.40.50.300">
    <property type="entry name" value="P-loop containing nucleotide triphosphate hydrolases"/>
    <property type="match status" value="2"/>
</dbReference>
<organism evidence="4 5">
    <name type="scientific">Acetobacter suratthaniensis</name>
    <dbReference type="NCBI Taxonomy" id="1502841"/>
    <lineage>
        <taxon>Bacteria</taxon>
        <taxon>Pseudomonadati</taxon>
        <taxon>Pseudomonadota</taxon>
        <taxon>Alphaproteobacteria</taxon>
        <taxon>Acetobacterales</taxon>
        <taxon>Acetobacteraceae</taxon>
        <taxon>Acetobacter</taxon>
    </lineage>
</organism>
<accession>A0ABS3LNW1</accession>